<comment type="caution">
    <text evidence="2">The sequence shown here is derived from an EMBL/GenBank/DDBJ whole genome shotgun (WGS) entry which is preliminary data.</text>
</comment>
<dbReference type="SUPFAM" id="SSF53474">
    <property type="entry name" value="alpha/beta-Hydrolases"/>
    <property type="match status" value="1"/>
</dbReference>
<keyword evidence="3" id="KW-1185">Reference proteome</keyword>
<dbReference type="Proteomes" id="UP000599391">
    <property type="component" value="Unassembled WGS sequence"/>
</dbReference>
<dbReference type="EMBL" id="JAECZB010000032">
    <property type="protein sequence ID" value="MBH8553441.1"/>
    <property type="molecule type" value="Genomic_DNA"/>
</dbReference>
<keyword evidence="2" id="KW-0378">Hydrolase</keyword>
<dbReference type="RefSeq" id="WP_214439724.1">
    <property type="nucleotide sequence ID" value="NZ_JAECZB010000032.1"/>
</dbReference>
<evidence type="ECO:0000313" key="2">
    <source>
        <dbReference type="EMBL" id="MBH8553441.1"/>
    </source>
</evidence>
<name>A0A8J7HE59_9CYAN</name>
<reference evidence="2 3" key="1">
    <citation type="journal article" date="2021" name="Int. J. Syst. Evol. Microbiol.">
        <title>Amazonocrinis nigriterrae gen. nov., sp. nov., Atlanticothrix silvestris gen. nov., sp. nov. and Dendronalium phyllosphericum gen. nov., sp. nov., nostocacean cyanobacteria from Brazilian environments.</title>
        <authorList>
            <person name="Alvarenga D.O."/>
            <person name="Andreote A.P.D."/>
            <person name="Branco L.H.Z."/>
            <person name="Delbaje E."/>
            <person name="Cruz R.B."/>
            <person name="Varani A.M."/>
            <person name="Fiore M.F."/>
        </authorList>
    </citation>
    <scope>NUCLEOTIDE SEQUENCE [LARGE SCALE GENOMIC DNA]</scope>
    <source>
        <strain evidence="2 3">CENA357</strain>
    </source>
</reference>
<evidence type="ECO:0000259" key="1">
    <source>
        <dbReference type="Pfam" id="PF01738"/>
    </source>
</evidence>
<dbReference type="AlphaFoldDB" id="A0A8J7HE59"/>
<dbReference type="InterPro" id="IPR002925">
    <property type="entry name" value="Dienelactn_hydro"/>
</dbReference>
<feature type="domain" description="Dienelactone hydrolase" evidence="1">
    <location>
        <begin position="30"/>
        <end position="205"/>
    </location>
</feature>
<organism evidence="2 3">
    <name type="scientific">Atlanticothrix silvestris CENA357</name>
    <dbReference type="NCBI Taxonomy" id="1725252"/>
    <lineage>
        <taxon>Bacteria</taxon>
        <taxon>Bacillati</taxon>
        <taxon>Cyanobacteriota</taxon>
        <taxon>Cyanophyceae</taxon>
        <taxon>Nostocales</taxon>
        <taxon>Nodulariaceae</taxon>
        <taxon>Atlanticothrix</taxon>
        <taxon>Atlanticothrix silvestris</taxon>
    </lineage>
</organism>
<accession>A0A8J7HE59</accession>
<evidence type="ECO:0000313" key="3">
    <source>
        <dbReference type="Proteomes" id="UP000599391"/>
    </source>
</evidence>
<dbReference type="GO" id="GO:0016787">
    <property type="term" value="F:hydrolase activity"/>
    <property type="evidence" value="ECO:0007669"/>
    <property type="project" value="UniProtKB-KW"/>
</dbReference>
<proteinExistence type="predicted"/>
<dbReference type="Gene3D" id="3.40.50.1820">
    <property type="entry name" value="alpha/beta hydrolase"/>
    <property type="match status" value="1"/>
</dbReference>
<dbReference type="Pfam" id="PF01738">
    <property type="entry name" value="DLH"/>
    <property type="match status" value="1"/>
</dbReference>
<protein>
    <submittedName>
        <fullName evidence="2">Alpha/beta hydrolase</fullName>
    </submittedName>
</protein>
<dbReference type="InterPro" id="IPR029058">
    <property type="entry name" value="AB_hydrolase_fold"/>
</dbReference>
<sequence>MNKISLQVEEQIVIVELGSVRLTGELVVPPDAEGIVLFAHSTGSSQYNTRNHYLAHVLRQEGRLATILIDLLTREEETIDQRTKHFHYDINFLAARLVAITDWLLENLNTRHFKIGYFGADTGGGAALLAAAARPTAVGAVVSRSGYTDLANEALSCVQAPTLFIVGENDFPIIAMNEDALAQIPAQNKQMKIIPGATHQFGEPGALEEVGRLSSEWFKHYLIPFHFKTDTNRQ</sequence>
<gene>
    <name evidence="2" type="ORF">I8751_13860</name>
</gene>